<evidence type="ECO:0000313" key="2">
    <source>
        <dbReference type="WBParaSite" id="jg25212"/>
    </source>
</evidence>
<evidence type="ECO:0000313" key="1">
    <source>
        <dbReference type="Proteomes" id="UP000887574"/>
    </source>
</evidence>
<proteinExistence type="predicted"/>
<name>A0A915DZ48_9BILA</name>
<dbReference type="WBParaSite" id="jg25212">
    <property type="protein sequence ID" value="jg25212"/>
    <property type="gene ID" value="jg25212"/>
</dbReference>
<dbReference type="AlphaFoldDB" id="A0A915DZ48"/>
<keyword evidence="1" id="KW-1185">Reference proteome</keyword>
<sequence>MNTAIPGSSSLVDLEDLTDDTDLSELEAELESLGILVKRIDGEKIFYTGHLTNAEVVDKLNSEFNKDTDIKKCSRFERLIRDFLLDELNWDVITLPMQSESGVQDTFFKALLLSRQFQYAAFKFLMVKLDKIGTNKSCTRDDKEFGKHLVSHVRYIEKIHNTRALLSLVFDKDISTWISPLREDFVRVLPEMLLTKAHIKVSP</sequence>
<dbReference type="Proteomes" id="UP000887574">
    <property type="component" value="Unplaced"/>
</dbReference>
<accession>A0A915DZ48</accession>
<reference evidence="2" key="1">
    <citation type="submission" date="2022-11" db="UniProtKB">
        <authorList>
            <consortium name="WormBaseParasite"/>
        </authorList>
    </citation>
    <scope>IDENTIFICATION</scope>
</reference>
<protein>
    <submittedName>
        <fullName evidence="2">Uncharacterized protein</fullName>
    </submittedName>
</protein>
<organism evidence="1 2">
    <name type="scientific">Ditylenchus dipsaci</name>
    <dbReference type="NCBI Taxonomy" id="166011"/>
    <lineage>
        <taxon>Eukaryota</taxon>
        <taxon>Metazoa</taxon>
        <taxon>Ecdysozoa</taxon>
        <taxon>Nematoda</taxon>
        <taxon>Chromadorea</taxon>
        <taxon>Rhabditida</taxon>
        <taxon>Tylenchina</taxon>
        <taxon>Tylenchomorpha</taxon>
        <taxon>Sphaerularioidea</taxon>
        <taxon>Anguinidae</taxon>
        <taxon>Anguininae</taxon>
        <taxon>Ditylenchus</taxon>
    </lineage>
</organism>